<gene>
    <name evidence="2" type="ORF">GM658_24690</name>
</gene>
<sequence>MKTMKWLIQREYWENKGMLFWAPAIVGGLMVAFTALMLIVGRNMEAHINGDSVARFHDMSVMERHEMASAFGAAFPMMGTPLYIMMAFLIFFYCLGALYDDRRDRSILFWKSLPVSDTNTVLSKAIVALLGFPLVIAATAFIVSMAITLMGALALTLHGANVFGDLVSSTNFWLSPFRMLSLVPVYMLWALPTVGWLLLVSSWARSKVFLWAVGAPLITGALVAWANHAFSLGIKIEWFFTQVVLRLLGSVLPGAWFIFDASARDAMHHAPGMENDPATQIGQFFGQAYASLGSPTLWVGAAAGVAMIAGAIYLRRWREEN</sequence>
<comment type="caution">
    <text evidence="2">The sequence shown here is derived from an EMBL/GenBank/DDBJ whole genome shotgun (WGS) entry which is preliminary data.</text>
</comment>
<dbReference type="EMBL" id="WNKX01000027">
    <property type="protein sequence ID" value="MTW13814.1"/>
    <property type="molecule type" value="Genomic_DNA"/>
</dbReference>
<dbReference type="RefSeq" id="WP_155456723.1">
    <property type="nucleotide sequence ID" value="NZ_WNKX01000027.1"/>
</dbReference>
<feature type="transmembrane region" description="Helical" evidence="1">
    <location>
        <begin position="82"/>
        <end position="100"/>
    </location>
</feature>
<evidence type="ECO:0000313" key="3">
    <source>
        <dbReference type="Proteomes" id="UP000472320"/>
    </source>
</evidence>
<keyword evidence="1" id="KW-1133">Transmembrane helix</keyword>
<dbReference type="OrthoDB" id="118685at2"/>
<dbReference type="Proteomes" id="UP000472320">
    <property type="component" value="Unassembled WGS sequence"/>
</dbReference>
<keyword evidence="1" id="KW-0472">Membrane</keyword>
<feature type="transmembrane region" description="Helical" evidence="1">
    <location>
        <begin position="296"/>
        <end position="314"/>
    </location>
</feature>
<reference evidence="2 3" key="1">
    <citation type="submission" date="2019-11" db="EMBL/GenBank/DDBJ databases">
        <title>Type strains purchased from KCTC, JCM and DSMZ.</title>
        <authorList>
            <person name="Lu H."/>
        </authorList>
    </citation>
    <scope>NUCLEOTIDE SEQUENCE [LARGE SCALE GENOMIC DNA]</scope>
    <source>
        <strain evidence="2 3">JCM 31587</strain>
    </source>
</reference>
<name>A0A6L6QNY8_9BURK</name>
<feature type="transmembrane region" description="Helical" evidence="1">
    <location>
        <begin position="20"/>
        <end position="40"/>
    </location>
</feature>
<proteinExistence type="predicted"/>
<keyword evidence="3" id="KW-1185">Reference proteome</keyword>
<protein>
    <submittedName>
        <fullName evidence="2">Uncharacterized protein</fullName>
    </submittedName>
</protein>
<organism evidence="2 3">
    <name type="scientific">Massilia eburnea</name>
    <dbReference type="NCBI Taxonomy" id="1776165"/>
    <lineage>
        <taxon>Bacteria</taxon>
        <taxon>Pseudomonadati</taxon>
        <taxon>Pseudomonadota</taxon>
        <taxon>Betaproteobacteria</taxon>
        <taxon>Burkholderiales</taxon>
        <taxon>Oxalobacteraceae</taxon>
        <taxon>Telluria group</taxon>
        <taxon>Massilia</taxon>
    </lineage>
</organism>
<feature type="transmembrane region" description="Helical" evidence="1">
    <location>
        <begin position="179"/>
        <end position="202"/>
    </location>
</feature>
<evidence type="ECO:0000256" key="1">
    <source>
        <dbReference type="SAM" id="Phobius"/>
    </source>
</evidence>
<feature type="transmembrane region" description="Helical" evidence="1">
    <location>
        <begin position="121"/>
        <end position="143"/>
    </location>
</feature>
<accession>A0A6L6QNY8</accession>
<dbReference type="AlphaFoldDB" id="A0A6L6QNY8"/>
<keyword evidence="1" id="KW-0812">Transmembrane</keyword>
<feature type="transmembrane region" description="Helical" evidence="1">
    <location>
        <begin position="208"/>
        <end position="226"/>
    </location>
</feature>
<evidence type="ECO:0000313" key="2">
    <source>
        <dbReference type="EMBL" id="MTW13814.1"/>
    </source>
</evidence>